<dbReference type="Proteomes" id="UP000494363">
    <property type="component" value="Unassembled WGS sequence"/>
</dbReference>
<dbReference type="GO" id="GO:0030295">
    <property type="term" value="F:protein kinase activator activity"/>
    <property type="evidence" value="ECO:0007669"/>
    <property type="project" value="TreeGrafter"/>
</dbReference>
<evidence type="ECO:0000256" key="2">
    <source>
        <dbReference type="ARBA" id="ARBA00004429"/>
    </source>
</evidence>
<evidence type="ECO:0000259" key="11">
    <source>
        <dbReference type="PROSITE" id="PS50109"/>
    </source>
</evidence>
<comment type="subcellular location">
    <subcellularLocation>
        <location evidence="2">Cell inner membrane</location>
        <topology evidence="2">Multi-pass membrane protein</topology>
    </subcellularLocation>
</comment>
<dbReference type="Pfam" id="PF05226">
    <property type="entry name" value="CHASE2"/>
    <property type="match status" value="1"/>
</dbReference>
<dbReference type="FunFam" id="3.30.565.10:FF:000006">
    <property type="entry name" value="Sensor histidine kinase WalK"/>
    <property type="match status" value="1"/>
</dbReference>
<dbReference type="EMBL" id="CADIKH010000089">
    <property type="protein sequence ID" value="CAB3773886.1"/>
    <property type="molecule type" value="Genomic_DNA"/>
</dbReference>
<dbReference type="InterPro" id="IPR007890">
    <property type="entry name" value="CHASE2"/>
</dbReference>
<evidence type="ECO:0000256" key="7">
    <source>
        <dbReference type="ARBA" id="ARBA00022777"/>
    </source>
</evidence>
<dbReference type="Gene3D" id="1.10.287.130">
    <property type="match status" value="1"/>
</dbReference>
<dbReference type="SMART" id="SM01080">
    <property type="entry name" value="CHASE2"/>
    <property type="match status" value="1"/>
</dbReference>
<evidence type="ECO:0000256" key="5">
    <source>
        <dbReference type="ARBA" id="ARBA00022679"/>
    </source>
</evidence>
<keyword evidence="8" id="KW-0067">ATP-binding</keyword>
<keyword evidence="10" id="KW-0472">Membrane</keyword>
<dbReference type="PIRSF" id="PIRSF037347">
    <property type="entry name" value="STHK_CHASE2_PAS_prd"/>
    <property type="match status" value="1"/>
</dbReference>
<dbReference type="InterPro" id="IPR017181">
    <property type="entry name" value="Sig_transdc_His_kin_CHASE2"/>
</dbReference>
<dbReference type="GO" id="GO:0007234">
    <property type="term" value="P:osmosensory signaling via phosphorelay pathway"/>
    <property type="evidence" value="ECO:0007669"/>
    <property type="project" value="TreeGrafter"/>
</dbReference>
<evidence type="ECO:0000256" key="6">
    <source>
        <dbReference type="ARBA" id="ARBA00022741"/>
    </source>
</evidence>
<dbReference type="GO" id="GO:0005524">
    <property type="term" value="F:ATP binding"/>
    <property type="evidence" value="ECO:0007669"/>
    <property type="project" value="UniProtKB-KW"/>
</dbReference>
<feature type="transmembrane region" description="Helical" evidence="10">
    <location>
        <begin position="21"/>
        <end position="41"/>
    </location>
</feature>
<dbReference type="RefSeq" id="WP_175232776.1">
    <property type="nucleotide sequence ID" value="NZ_CADIKH010000089.1"/>
</dbReference>
<evidence type="ECO:0000256" key="4">
    <source>
        <dbReference type="ARBA" id="ARBA00022553"/>
    </source>
</evidence>
<reference evidence="12 13" key="1">
    <citation type="submission" date="2020-04" db="EMBL/GenBank/DDBJ databases">
        <authorList>
            <person name="De Canck E."/>
        </authorList>
    </citation>
    <scope>NUCLEOTIDE SEQUENCE [LARGE SCALE GENOMIC DNA]</scope>
    <source>
        <strain evidence="12 13">LMG 29542</strain>
    </source>
</reference>
<dbReference type="InterPro" id="IPR050351">
    <property type="entry name" value="BphY/WalK/GraS-like"/>
</dbReference>
<accession>A0A6J5F9L7</accession>
<dbReference type="GO" id="GO:0005886">
    <property type="term" value="C:plasma membrane"/>
    <property type="evidence" value="ECO:0007669"/>
    <property type="project" value="UniProtKB-SubCell"/>
</dbReference>
<dbReference type="SUPFAM" id="SSF55874">
    <property type="entry name" value="ATPase domain of HSP90 chaperone/DNA topoisomerase II/histidine kinase"/>
    <property type="match status" value="1"/>
</dbReference>
<keyword evidence="13" id="KW-1185">Reference proteome</keyword>
<sequence>MRGTKGRRSWHLYKLGVRWRSIVEWFVLGGVAIGILLAFVLGDMTERLDWTVYDVVLEQLVDQPRNDMIVVNIDDRSLRELGQWPWPRSLHARLLETLAQASPRAVLYDVLFTEPTDEDEVLAHAVRLTPTYLPVLMTHGAGEHTDLPEAIMPVPALRTAAAGLGFVNVDADRDGILRGMQLVVQARERKWPQFVVPVYMRLRNQSAPADRGCEFEPPNHRGQPITSHGAQCPTHILIPFNRAFYRIPEVSFSAVLRGEVPPEFFRNRIVFIGATAPGLSDHFATPNAESNGVTPGIFIHVSVLTTLLNQNEIRPASKVEIILLSMIPLCSLLAAMLISTPARAFACLVVLLAITGFASQYLLRFERMWISPVPAIAVLLLTYFLWSWRRLALAMSWLVEELEQLTREPHIFPDLNRGPEPRGDVLARYMSSIRYVTKRQREMRRFIWNTLNSLPHPVLVSNRSTHILFLNTAARSYLSRTRRAVPDIHTQLATVLGSLTFVRTVDGKDIAPSVKWPEVLDSQTETDSTIMTRGVEVKDSDGHHHLLRYVFSEGIEGSPDTWIATLVDITQTLSAQRQRDELLSFLSHDMRSPLGSILVLLAESRGTEGATMDESTLQQIERHANRTLDLADNFVRLAHAESQTYSFQTLDLAEIALDACDEVWALAREKQIKVECLREDVDECWIVADGTLMRRALVNLLNNAIKYSVSGSNVECHVRVAVEAPEYVQCVVRDHGFGIESRHLPYLFERFRRFRRRGQPETEGVGLGLAFVKTVIERHRGAIAVQSTPGNGTSFTIVLPTAAEYLSQTSSHDAGG</sequence>
<dbReference type="InterPro" id="IPR003661">
    <property type="entry name" value="HisK_dim/P_dom"/>
</dbReference>
<dbReference type="CDD" id="cd00082">
    <property type="entry name" value="HisKA"/>
    <property type="match status" value="1"/>
</dbReference>
<keyword evidence="10" id="KW-1133">Transmembrane helix</keyword>
<evidence type="ECO:0000256" key="9">
    <source>
        <dbReference type="ARBA" id="ARBA00023012"/>
    </source>
</evidence>
<keyword evidence="5 12" id="KW-0808">Transferase</keyword>
<keyword evidence="7 12" id="KW-0418">Kinase</keyword>
<dbReference type="InterPro" id="IPR004358">
    <property type="entry name" value="Sig_transdc_His_kin-like_C"/>
</dbReference>
<keyword evidence="10" id="KW-0812">Transmembrane</keyword>
<dbReference type="EC" id="2.7.13.3" evidence="3"/>
<dbReference type="PANTHER" id="PTHR42878:SF7">
    <property type="entry name" value="SENSOR HISTIDINE KINASE GLRK"/>
    <property type="match status" value="1"/>
</dbReference>
<keyword evidence="4" id="KW-0597">Phosphoprotein</keyword>
<dbReference type="SMART" id="SM00387">
    <property type="entry name" value="HATPase_c"/>
    <property type="match status" value="1"/>
</dbReference>
<proteinExistence type="predicted"/>
<gene>
    <name evidence="12" type="primary">sasA_35</name>
    <name evidence="12" type="ORF">LMG29542_07483</name>
</gene>
<dbReference type="InterPro" id="IPR036890">
    <property type="entry name" value="HATPase_C_sf"/>
</dbReference>
<evidence type="ECO:0000256" key="8">
    <source>
        <dbReference type="ARBA" id="ARBA00022840"/>
    </source>
</evidence>
<organism evidence="12 13">
    <name type="scientific">Paraburkholderia humisilvae</name>
    <dbReference type="NCBI Taxonomy" id="627669"/>
    <lineage>
        <taxon>Bacteria</taxon>
        <taxon>Pseudomonadati</taxon>
        <taxon>Pseudomonadota</taxon>
        <taxon>Betaproteobacteria</taxon>
        <taxon>Burkholderiales</taxon>
        <taxon>Burkholderiaceae</taxon>
        <taxon>Paraburkholderia</taxon>
    </lineage>
</organism>
<keyword evidence="6" id="KW-0547">Nucleotide-binding</keyword>
<evidence type="ECO:0000256" key="10">
    <source>
        <dbReference type="SAM" id="Phobius"/>
    </source>
</evidence>
<evidence type="ECO:0000313" key="13">
    <source>
        <dbReference type="Proteomes" id="UP000494363"/>
    </source>
</evidence>
<feature type="transmembrane region" description="Helical" evidence="10">
    <location>
        <begin position="369"/>
        <end position="386"/>
    </location>
</feature>
<protein>
    <recommendedName>
        <fullName evidence="3">histidine kinase</fullName>
        <ecNumber evidence="3">2.7.13.3</ecNumber>
    </recommendedName>
</protein>
<dbReference type="Pfam" id="PF02518">
    <property type="entry name" value="HATPase_c"/>
    <property type="match status" value="1"/>
</dbReference>
<evidence type="ECO:0000256" key="1">
    <source>
        <dbReference type="ARBA" id="ARBA00000085"/>
    </source>
</evidence>
<name>A0A6J5F9L7_9BURK</name>
<dbReference type="InterPro" id="IPR036097">
    <property type="entry name" value="HisK_dim/P_sf"/>
</dbReference>
<dbReference type="PRINTS" id="PR00344">
    <property type="entry name" value="BCTRLSENSOR"/>
</dbReference>
<dbReference type="PANTHER" id="PTHR42878">
    <property type="entry name" value="TWO-COMPONENT HISTIDINE KINASE"/>
    <property type="match status" value="1"/>
</dbReference>
<dbReference type="GO" id="GO:0000155">
    <property type="term" value="F:phosphorelay sensor kinase activity"/>
    <property type="evidence" value="ECO:0007669"/>
    <property type="project" value="InterPro"/>
</dbReference>
<dbReference type="SUPFAM" id="SSF47384">
    <property type="entry name" value="Homodimeric domain of signal transducing histidine kinase"/>
    <property type="match status" value="1"/>
</dbReference>
<dbReference type="AlphaFoldDB" id="A0A6J5F9L7"/>
<keyword evidence="9" id="KW-0902">Two-component regulatory system</keyword>
<feature type="transmembrane region" description="Helical" evidence="10">
    <location>
        <begin position="345"/>
        <end position="363"/>
    </location>
</feature>
<dbReference type="GO" id="GO:0000156">
    <property type="term" value="F:phosphorelay response regulator activity"/>
    <property type="evidence" value="ECO:0007669"/>
    <property type="project" value="TreeGrafter"/>
</dbReference>
<evidence type="ECO:0000256" key="3">
    <source>
        <dbReference type="ARBA" id="ARBA00012438"/>
    </source>
</evidence>
<dbReference type="Gene3D" id="3.30.565.10">
    <property type="entry name" value="Histidine kinase-like ATPase, C-terminal domain"/>
    <property type="match status" value="1"/>
</dbReference>
<dbReference type="InterPro" id="IPR003594">
    <property type="entry name" value="HATPase_dom"/>
</dbReference>
<dbReference type="PROSITE" id="PS50109">
    <property type="entry name" value="HIS_KIN"/>
    <property type="match status" value="1"/>
</dbReference>
<dbReference type="InterPro" id="IPR005467">
    <property type="entry name" value="His_kinase_dom"/>
</dbReference>
<feature type="domain" description="Histidine kinase" evidence="11">
    <location>
        <begin position="585"/>
        <end position="803"/>
    </location>
</feature>
<comment type="catalytic activity">
    <reaction evidence="1">
        <text>ATP + protein L-histidine = ADP + protein N-phospho-L-histidine.</text>
        <dbReference type="EC" id="2.7.13.3"/>
    </reaction>
</comment>
<evidence type="ECO:0000313" key="12">
    <source>
        <dbReference type="EMBL" id="CAB3773886.1"/>
    </source>
</evidence>
<dbReference type="SMART" id="SM00388">
    <property type="entry name" value="HisKA"/>
    <property type="match status" value="1"/>
</dbReference>